<name>A0A4C1U5V3_EUMVA</name>
<reference evidence="1 2" key="1">
    <citation type="journal article" date="2019" name="Commun. Biol.">
        <title>The bagworm genome reveals a unique fibroin gene that provides high tensile strength.</title>
        <authorList>
            <person name="Kono N."/>
            <person name="Nakamura H."/>
            <person name="Ohtoshi R."/>
            <person name="Tomita M."/>
            <person name="Numata K."/>
            <person name="Arakawa K."/>
        </authorList>
    </citation>
    <scope>NUCLEOTIDE SEQUENCE [LARGE SCALE GENOMIC DNA]</scope>
</reference>
<comment type="caution">
    <text evidence="1">The sequence shown here is derived from an EMBL/GenBank/DDBJ whole genome shotgun (WGS) entry which is preliminary data.</text>
</comment>
<accession>A0A4C1U5V3</accession>
<evidence type="ECO:0000313" key="1">
    <source>
        <dbReference type="EMBL" id="GBP21681.1"/>
    </source>
</evidence>
<evidence type="ECO:0000313" key="2">
    <source>
        <dbReference type="Proteomes" id="UP000299102"/>
    </source>
</evidence>
<gene>
    <name evidence="1" type="ORF">EVAR_16229_1</name>
</gene>
<organism evidence="1 2">
    <name type="scientific">Eumeta variegata</name>
    <name type="common">Bagworm moth</name>
    <name type="synonym">Eumeta japonica</name>
    <dbReference type="NCBI Taxonomy" id="151549"/>
    <lineage>
        <taxon>Eukaryota</taxon>
        <taxon>Metazoa</taxon>
        <taxon>Ecdysozoa</taxon>
        <taxon>Arthropoda</taxon>
        <taxon>Hexapoda</taxon>
        <taxon>Insecta</taxon>
        <taxon>Pterygota</taxon>
        <taxon>Neoptera</taxon>
        <taxon>Endopterygota</taxon>
        <taxon>Lepidoptera</taxon>
        <taxon>Glossata</taxon>
        <taxon>Ditrysia</taxon>
        <taxon>Tineoidea</taxon>
        <taxon>Psychidae</taxon>
        <taxon>Oiketicinae</taxon>
        <taxon>Eumeta</taxon>
    </lineage>
</organism>
<dbReference type="Proteomes" id="UP000299102">
    <property type="component" value="Unassembled WGS sequence"/>
</dbReference>
<keyword evidence="2" id="KW-1185">Reference proteome</keyword>
<protein>
    <submittedName>
        <fullName evidence="1">Uncharacterized protein</fullName>
    </submittedName>
</protein>
<dbReference type="AlphaFoldDB" id="A0A4C1U5V3"/>
<proteinExistence type="predicted"/>
<dbReference type="EMBL" id="BGZK01000131">
    <property type="protein sequence ID" value="GBP21681.1"/>
    <property type="molecule type" value="Genomic_DNA"/>
</dbReference>
<sequence length="96" mass="11169">MRERPDRLDFAMFSPRIPPHDNRLRGRYARLETRILRRRGNSITGPKISAALTRPRTRAPARTWLSTNSRNDVNRSSLTMSPRAAGRLVRLDFQIK</sequence>